<evidence type="ECO:0000313" key="3">
    <source>
        <dbReference type="EMBL" id="KAG2381238.1"/>
    </source>
</evidence>
<feature type="coiled-coil region" evidence="1">
    <location>
        <begin position="255"/>
        <end position="282"/>
    </location>
</feature>
<dbReference type="EMBL" id="JABFOF010000009">
    <property type="protein sequence ID" value="KAG2381238.1"/>
    <property type="molecule type" value="Genomic_DNA"/>
</dbReference>
<dbReference type="PANTHER" id="PTHR31016:SF23">
    <property type="match status" value="1"/>
</dbReference>
<name>A0A8T0JSP6_PHAAN</name>
<gene>
    <name evidence="3" type="ORF">HKW66_Vig0255550</name>
</gene>
<evidence type="ECO:0000256" key="2">
    <source>
        <dbReference type="SAM" id="MobiDB-lite"/>
    </source>
</evidence>
<proteinExistence type="predicted"/>
<comment type="caution">
    <text evidence="3">The sequence shown here is derived from an EMBL/GenBank/DDBJ whole genome shotgun (WGS) entry which is preliminary data.</text>
</comment>
<sequence>MVRFKVGKKWYYELKGGRESVGCVCDCDCDRHRDLVIIVVLRHWLAVVARGGGKAMAYRRRHGISRASTFKEEIRHHADDENGSPTSSSPLAVQAIKASAARRDPSLHLAFPKYEHDHHRSKSCDNNYVVADVSKSGVWGVLAQKAKEILEEDKPSSNPHHDAISSEKLKTHSFNTFSSPLEGIESKASGRGSPTKPKGISLSNSKSQLAPSTWNPWQQPAQTGDPQAIHATQLKASRDVAMATAAKAKLLLRELKTVKADLAFSKARCAQLEEENKMLRDREGSEKGQTVIRADDDLVSQYSKFITSFSRSLYSTMYLFKNVVLEKIRLQLETLLAEKGRLASENEVYARENRFLREIVEYHQLSMQDVVYLDEGMEEVAELYPIDTTCISSPGVPRVEFPMSPRSPLNPGSQKKSIFSVSPQQQRQRQEEDEAEDNKNIASELNEHAVTN</sequence>
<keyword evidence="1" id="KW-0175">Coiled coil</keyword>
<evidence type="ECO:0000256" key="1">
    <source>
        <dbReference type="SAM" id="Coils"/>
    </source>
</evidence>
<feature type="compositionally biased region" description="Basic and acidic residues" evidence="2">
    <location>
        <begin position="150"/>
        <end position="170"/>
    </location>
</feature>
<reference evidence="3 4" key="1">
    <citation type="submission" date="2020-05" db="EMBL/GenBank/DDBJ databases">
        <title>Vigna angularis (adzuki bean) Var. LongXiaoDou No. 4 denovo assembly.</title>
        <authorList>
            <person name="Xiang H."/>
        </authorList>
    </citation>
    <scope>NUCLEOTIDE SEQUENCE [LARGE SCALE GENOMIC DNA]</scope>
    <source>
        <tissue evidence="3">Leaf</tissue>
    </source>
</reference>
<feature type="region of interest" description="Disordered" evidence="2">
    <location>
        <begin position="150"/>
        <end position="227"/>
    </location>
</feature>
<feature type="region of interest" description="Disordered" evidence="2">
    <location>
        <begin position="401"/>
        <end position="452"/>
    </location>
</feature>
<organism evidence="3 4">
    <name type="scientific">Phaseolus angularis</name>
    <name type="common">Azuki bean</name>
    <name type="synonym">Vigna angularis</name>
    <dbReference type="NCBI Taxonomy" id="3914"/>
    <lineage>
        <taxon>Eukaryota</taxon>
        <taxon>Viridiplantae</taxon>
        <taxon>Streptophyta</taxon>
        <taxon>Embryophyta</taxon>
        <taxon>Tracheophyta</taxon>
        <taxon>Spermatophyta</taxon>
        <taxon>Magnoliopsida</taxon>
        <taxon>eudicotyledons</taxon>
        <taxon>Gunneridae</taxon>
        <taxon>Pentapetalae</taxon>
        <taxon>rosids</taxon>
        <taxon>fabids</taxon>
        <taxon>Fabales</taxon>
        <taxon>Fabaceae</taxon>
        <taxon>Papilionoideae</taxon>
        <taxon>50 kb inversion clade</taxon>
        <taxon>NPAAA clade</taxon>
        <taxon>indigoferoid/millettioid clade</taxon>
        <taxon>Phaseoleae</taxon>
        <taxon>Vigna</taxon>
    </lineage>
</organism>
<evidence type="ECO:0000313" key="4">
    <source>
        <dbReference type="Proteomes" id="UP000743370"/>
    </source>
</evidence>
<dbReference type="AlphaFoldDB" id="A0A8T0JSP6"/>
<dbReference type="Proteomes" id="UP000743370">
    <property type="component" value="Unassembled WGS sequence"/>
</dbReference>
<feature type="compositionally biased region" description="Polar residues" evidence="2">
    <location>
        <begin position="410"/>
        <end position="423"/>
    </location>
</feature>
<accession>A0A8T0JSP6</accession>
<dbReference type="PANTHER" id="PTHR31016">
    <property type="entry name" value="OS04G0228100 PROTEIN"/>
    <property type="match status" value="1"/>
</dbReference>
<protein>
    <submittedName>
        <fullName evidence="3">Uncharacterized protein</fullName>
    </submittedName>
</protein>
<feature type="compositionally biased region" description="Polar residues" evidence="2">
    <location>
        <begin position="201"/>
        <end position="225"/>
    </location>
</feature>